<dbReference type="EMBL" id="BARV01010547">
    <property type="protein sequence ID" value="GAI13673.1"/>
    <property type="molecule type" value="Genomic_DNA"/>
</dbReference>
<sequence length="136" mass="14983">MPKTTLITGGARSGKSRFAEELAVKSGEPVLFVATAAPGDEEMRQRIEEHQKARPATWRTLEVTAHIGSQILKEAGEVQTVIVDCITLLVSNIITQYSDQRLQHDAARIEQEVVDEIKGLIDCTVQVQANFIIVTN</sequence>
<evidence type="ECO:0000256" key="2">
    <source>
        <dbReference type="ARBA" id="ARBA00000711"/>
    </source>
</evidence>
<evidence type="ECO:0000256" key="5">
    <source>
        <dbReference type="ARBA" id="ARBA00004692"/>
    </source>
</evidence>
<feature type="non-terminal residue" evidence="18">
    <location>
        <position position="136"/>
    </location>
</feature>
<dbReference type="AlphaFoldDB" id="X1L3X5"/>
<evidence type="ECO:0000256" key="6">
    <source>
        <dbReference type="ARBA" id="ARBA00005159"/>
    </source>
</evidence>
<evidence type="ECO:0000256" key="11">
    <source>
        <dbReference type="ARBA" id="ARBA00022679"/>
    </source>
</evidence>
<evidence type="ECO:0000256" key="3">
    <source>
        <dbReference type="ARBA" id="ARBA00001522"/>
    </source>
</evidence>
<evidence type="ECO:0000256" key="8">
    <source>
        <dbReference type="ARBA" id="ARBA00012016"/>
    </source>
</evidence>
<comment type="catalytic activity">
    <reaction evidence="1">
        <text>adenosylcob(III)inamide + ATP = adenosylcob(III)inamide phosphate + ADP + H(+)</text>
        <dbReference type="Rhea" id="RHEA:15769"/>
        <dbReference type="ChEBI" id="CHEBI:2480"/>
        <dbReference type="ChEBI" id="CHEBI:15378"/>
        <dbReference type="ChEBI" id="CHEBI:30616"/>
        <dbReference type="ChEBI" id="CHEBI:58502"/>
        <dbReference type="ChEBI" id="CHEBI:456216"/>
        <dbReference type="EC" id="2.7.1.156"/>
    </reaction>
</comment>
<evidence type="ECO:0000256" key="17">
    <source>
        <dbReference type="ARBA" id="ARBA00030571"/>
    </source>
</evidence>
<evidence type="ECO:0000256" key="10">
    <source>
        <dbReference type="ARBA" id="ARBA00022573"/>
    </source>
</evidence>
<keyword evidence="10" id="KW-0169">Cobalamin biosynthesis</keyword>
<dbReference type="PIRSF" id="PIRSF006135">
    <property type="entry name" value="CobU"/>
    <property type="match status" value="1"/>
</dbReference>
<protein>
    <recommendedName>
        <fullName evidence="16">Adenosylcobinamide kinase</fullName>
        <ecNumber evidence="8">2.7.1.156</ecNumber>
        <ecNumber evidence="9">2.7.7.62</ecNumber>
    </recommendedName>
    <alternativeName>
        <fullName evidence="17">Adenosylcobinamide-phosphate guanylyltransferase</fullName>
    </alternativeName>
</protein>
<gene>
    <name evidence="18" type="ORF">S06H3_20378</name>
</gene>
<dbReference type="Pfam" id="PF02283">
    <property type="entry name" value="CobU"/>
    <property type="match status" value="1"/>
</dbReference>
<dbReference type="PANTHER" id="PTHR34848:SF1">
    <property type="entry name" value="BIFUNCTIONAL ADENOSYLCOBALAMIN BIOSYNTHESIS PROTEIN COBU"/>
    <property type="match status" value="1"/>
</dbReference>
<evidence type="ECO:0000256" key="1">
    <source>
        <dbReference type="ARBA" id="ARBA00000312"/>
    </source>
</evidence>
<dbReference type="EC" id="2.7.1.156" evidence="8"/>
<evidence type="ECO:0000256" key="14">
    <source>
        <dbReference type="ARBA" id="ARBA00022840"/>
    </source>
</evidence>
<organism evidence="18">
    <name type="scientific">marine sediment metagenome</name>
    <dbReference type="NCBI Taxonomy" id="412755"/>
    <lineage>
        <taxon>unclassified sequences</taxon>
        <taxon>metagenomes</taxon>
        <taxon>ecological metagenomes</taxon>
    </lineage>
</organism>
<comment type="function">
    <text evidence="4">Catalyzes ATP-dependent phosphorylation of adenosylcobinamide and addition of GMP to adenosylcobinamide phosphate.</text>
</comment>
<evidence type="ECO:0000256" key="15">
    <source>
        <dbReference type="ARBA" id="ARBA00023134"/>
    </source>
</evidence>
<evidence type="ECO:0000256" key="13">
    <source>
        <dbReference type="ARBA" id="ARBA00022777"/>
    </source>
</evidence>
<dbReference type="EC" id="2.7.7.62" evidence="9"/>
<dbReference type="SUPFAM" id="SSF52540">
    <property type="entry name" value="P-loop containing nucleoside triphosphate hydrolases"/>
    <property type="match status" value="1"/>
</dbReference>
<comment type="pathway">
    <text evidence="5">Cofactor biosynthesis; adenosylcobalamin biosynthesis; adenosylcobalamin from cob(II)yrinate a,c-diamide: step 6/7.</text>
</comment>
<comment type="similarity">
    <text evidence="7">Belongs to the CobU/CobP family.</text>
</comment>
<keyword evidence="11" id="KW-0808">Transferase</keyword>
<dbReference type="GO" id="GO:0005524">
    <property type="term" value="F:ATP binding"/>
    <property type="evidence" value="ECO:0007669"/>
    <property type="project" value="UniProtKB-KW"/>
</dbReference>
<evidence type="ECO:0000256" key="12">
    <source>
        <dbReference type="ARBA" id="ARBA00022741"/>
    </source>
</evidence>
<keyword evidence="14" id="KW-0067">ATP-binding</keyword>
<evidence type="ECO:0000313" key="18">
    <source>
        <dbReference type="EMBL" id="GAI13673.1"/>
    </source>
</evidence>
<evidence type="ECO:0000256" key="4">
    <source>
        <dbReference type="ARBA" id="ARBA00003889"/>
    </source>
</evidence>
<reference evidence="18" key="1">
    <citation type="journal article" date="2014" name="Front. Microbiol.">
        <title>High frequency of phylogenetically diverse reductive dehalogenase-homologous genes in deep subseafloor sedimentary metagenomes.</title>
        <authorList>
            <person name="Kawai M."/>
            <person name="Futagami T."/>
            <person name="Toyoda A."/>
            <person name="Takaki Y."/>
            <person name="Nishi S."/>
            <person name="Hori S."/>
            <person name="Arai W."/>
            <person name="Tsubouchi T."/>
            <person name="Morono Y."/>
            <person name="Uchiyama I."/>
            <person name="Ito T."/>
            <person name="Fujiyama A."/>
            <person name="Inagaki F."/>
            <person name="Takami H."/>
        </authorList>
    </citation>
    <scope>NUCLEOTIDE SEQUENCE</scope>
    <source>
        <strain evidence="18">Expedition CK06-06</strain>
    </source>
</reference>
<comment type="catalytic activity">
    <reaction evidence="3">
        <text>adenosylcob(III)inamide + GTP = adenosylcob(III)inamide phosphate + GDP + H(+)</text>
        <dbReference type="Rhea" id="RHEA:15765"/>
        <dbReference type="ChEBI" id="CHEBI:2480"/>
        <dbReference type="ChEBI" id="CHEBI:15378"/>
        <dbReference type="ChEBI" id="CHEBI:37565"/>
        <dbReference type="ChEBI" id="CHEBI:58189"/>
        <dbReference type="ChEBI" id="CHEBI:58502"/>
        <dbReference type="EC" id="2.7.1.156"/>
    </reaction>
</comment>
<dbReference type="InterPro" id="IPR003203">
    <property type="entry name" value="CobU/CobP"/>
</dbReference>
<dbReference type="PANTHER" id="PTHR34848">
    <property type="match status" value="1"/>
</dbReference>
<accession>X1L3X5</accession>
<comment type="caution">
    <text evidence="18">The sequence shown here is derived from an EMBL/GenBank/DDBJ whole genome shotgun (WGS) entry which is preliminary data.</text>
</comment>
<keyword evidence="12" id="KW-0547">Nucleotide-binding</keyword>
<name>X1L3X5_9ZZZZ</name>
<comment type="catalytic activity">
    <reaction evidence="2">
        <text>adenosylcob(III)inamide phosphate + GTP + H(+) = adenosylcob(III)inamide-GDP + diphosphate</text>
        <dbReference type="Rhea" id="RHEA:22712"/>
        <dbReference type="ChEBI" id="CHEBI:15378"/>
        <dbReference type="ChEBI" id="CHEBI:33019"/>
        <dbReference type="ChEBI" id="CHEBI:37565"/>
        <dbReference type="ChEBI" id="CHEBI:58502"/>
        <dbReference type="ChEBI" id="CHEBI:60487"/>
        <dbReference type="EC" id="2.7.7.62"/>
    </reaction>
</comment>
<evidence type="ECO:0000256" key="16">
    <source>
        <dbReference type="ARBA" id="ARBA00029570"/>
    </source>
</evidence>
<dbReference type="GO" id="GO:0043752">
    <property type="term" value="F:adenosylcobinamide kinase activity"/>
    <property type="evidence" value="ECO:0007669"/>
    <property type="project" value="UniProtKB-EC"/>
</dbReference>
<dbReference type="GO" id="GO:0009236">
    <property type="term" value="P:cobalamin biosynthetic process"/>
    <property type="evidence" value="ECO:0007669"/>
    <property type="project" value="UniProtKB-KW"/>
</dbReference>
<dbReference type="GO" id="GO:0005525">
    <property type="term" value="F:GTP binding"/>
    <property type="evidence" value="ECO:0007669"/>
    <property type="project" value="UniProtKB-KW"/>
</dbReference>
<comment type="pathway">
    <text evidence="6">Cofactor biosynthesis; adenosylcobalamin biosynthesis; adenosylcobalamin from cob(II)yrinate a,c-diamide: step 5/7.</text>
</comment>
<evidence type="ECO:0000256" key="7">
    <source>
        <dbReference type="ARBA" id="ARBA00007490"/>
    </source>
</evidence>
<proteinExistence type="inferred from homology"/>
<dbReference type="Gene3D" id="3.40.50.300">
    <property type="entry name" value="P-loop containing nucleotide triphosphate hydrolases"/>
    <property type="match status" value="1"/>
</dbReference>
<keyword evidence="15" id="KW-0342">GTP-binding</keyword>
<keyword evidence="13" id="KW-0418">Kinase</keyword>
<evidence type="ECO:0000256" key="9">
    <source>
        <dbReference type="ARBA" id="ARBA00012523"/>
    </source>
</evidence>
<dbReference type="GO" id="GO:0008820">
    <property type="term" value="F:cobinamide phosphate guanylyltransferase activity"/>
    <property type="evidence" value="ECO:0007669"/>
    <property type="project" value="UniProtKB-EC"/>
</dbReference>
<dbReference type="InterPro" id="IPR027417">
    <property type="entry name" value="P-loop_NTPase"/>
</dbReference>